<dbReference type="GO" id="GO:0016787">
    <property type="term" value="F:hydrolase activity"/>
    <property type="evidence" value="ECO:0007669"/>
    <property type="project" value="UniProtKB-UniRule"/>
</dbReference>
<dbReference type="Pfam" id="PF12850">
    <property type="entry name" value="Metallophos_2"/>
    <property type="match status" value="1"/>
</dbReference>
<evidence type="ECO:0000256" key="2">
    <source>
        <dbReference type="RuleBase" id="RU362039"/>
    </source>
</evidence>
<keyword evidence="2" id="KW-0479">Metal-binding</keyword>
<keyword evidence="5" id="KW-1185">Reference proteome</keyword>
<dbReference type="Gene3D" id="3.60.21.10">
    <property type="match status" value="1"/>
</dbReference>
<dbReference type="NCBIfam" id="TIGR00040">
    <property type="entry name" value="yfcE"/>
    <property type="match status" value="1"/>
</dbReference>
<evidence type="ECO:0000259" key="3">
    <source>
        <dbReference type="Pfam" id="PF12850"/>
    </source>
</evidence>
<name>A0A8J2VIS6_9BACL</name>
<dbReference type="InterPro" id="IPR024654">
    <property type="entry name" value="Calcineurin-like_PHP_lpxH"/>
</dbReference>
<dbReference type="RefSeq" id="WP_188647746.1">
    <property type="nucleotide sequence ID" value="NZ_BMHQ01000006.1"/>
</dbReference>
<dbReference type="GO" id="GO:0046872">
    <property type="term" value="F:metal ion binding"/>
    <property type="evidence" value="ECO:0007669"/>
    <property type="project" value="UniProtKB-KW"/>
</dbReference>
<organism evidence="4 5">
    <name type="scientific">Marinithermofilum abyssi</name>
    <dbReference type="NCBI Taxonomy" id="1571185"/>
    <lineage>
        <taxon>Bacteria</taxon>
        <taxon>Bacillati</taxon>
        <taxon>Bacillota</taxon>
        <taxon>Bacilli</taxon>
        <taxon>Bacillales</taxon>
        <taxon>Thermoactinomycetaceae</taxon>
        <taxon>Marinithermofilum</taxon>
    </lineage>
</organism>
<sequence length="168" mass="18987">MRVLVISDSHGEDRLLNRIVEQADCDHVIHCGDFCTDTDRLPDRSLTVVRGNCDWELVPEEQIWEGAGRRFFVTHGHRYQVNTSLMSIKYKGKEAEADIVCFGHSHFPLCEQSENMLFLNPGSITAPRGFPEPTYAVVELKRNGDIRVTYYNPNGKVVSRLGGSYSLA</sequence>
<dbReference type="EC" id="3.1.4.-" evidence="2"/>
<feature type="domain" description="Calcineurin-like phosphoesterase" evidence="3">
    <location>
        <begin position="1"/>
        <end position="142"/>
    </location>
</feature>
<proteinExistence type="inferred from homology"/>
<dbReference type="InterPro" id="IPR041802">
    <property type="entry name" value="MPP_YfcE"/>
</dbReference>
<dbReference type="InterPro" id="IPR000979">
    <property type="entry name" value="Phosphodiesterase_MJ0936/Vps29"/>
</dbReference>
<dbReference type="PANTHER" id="PTHR11124">
    <property type="entry name" value="VACUOLAR SORTING PROTEIN VPS29"/>
    <property type="match status" value="1"/>
</dbReference>
<dbReference type="AlphaFoldDB" id="A0A8J2VIS6"/>
<protein>
    <recommendedName>
        <fullName evidence="2">Phosphoesterase</fullName>
        <ecNumber evidence="2">3.1.4.-</ecNumber>
    </recommendedName>
</protein>
<dbReference type="Proteomes" id="UP000625210">
    <property type="component" value="Unassembled WGS sequence"/>
</dbReference>
<reference evidence="4" key="1">
    <citation type="journal article" date="2014" name="Int. J. Syst. Evol. Microbiol.">
        <title>Complete genome sequence of Corynebacterium casei LMG S-19264T (=DSM 44701T), isolated from a smear-ripened cheese.</title>
        <authorList>
            <consortium name="US DOE Joint Genome Institute (JGI-PGF)"/>
            <person name="Walter F."/>
            <person name="Albersmeier A."/>
            <person name="Kalinowski J."/>
            <person name="Ruckert C."/>
        </authorList>
    </citation>
    <scope>NUCLEOTIDE SEQUENCE</scope>
    <source>
        <strain evidence="4">CGMCC 1.15179</strain>
    </source>
</reference>
<evidence type="ECO:0000256" key="1">
    <source>
        <dbReference type="ARBA" id="ARBA00008950"/>
    </source>
</evidence>
<dbReference type="SUPFAM" id="SSF56300">
    <property type="entry name" value="Metallo-dependent phosphatases"/>
    <property type="match status" value="1"/>
</dbReference>
<comment type="similarity">
    <text evidence="1 2">Belongs to the metallophosphoesterase superfamily. YfcE family.</text>
</comment>
<comment type="cofactor">
    <cofactor evidence="2">
        <name>a divalent metal cation</name>
        <dbReference type="ChEBI" id="CHEBI:60240"/>
    </cofactor>
</comment>
<reference evidence="4" key="2">
    <citation type="submission" date="2020-09" db="EMBL/GenBank/DDBJ databases">
        <authorList>
            <person name="Sun Q."/>
            <person name="Zhou Y."/>
        </authorList>
    </citation>
    <scope>NUCLEOTIDE SEQUENCE</scope>
    <source>
        <strain evidence="4">CGMCC 1.15179</strain>
    </source>
</reference>
<gene>
    <name evidence="4" type="ORF">GCM10011571_20030</name>
</gene>
<dbReference type="CDD" id="cd00841">
    <property type="entry name" value="MPP_YfcE"/>
    <property type="match status" value="1"/>
</dbReference>
<evidence type="ECO:0000313" key="4">
    <source>
        <dbReference type="EMBL" id="GGE18201.1"/>
    </source>
</evidence>
<accession>A0A8J2VIS6</accession>
<comment type="caution">
    <text evidence="4">The sequence shown here is derived from an EMBL/GenBank/DDBJ whole genome shotgun (WGS) entry which is preliminary data.</text>
</comment>
<evidence type="ECO:0000313" key="5">
    <source>
        <dbReference type="Proteomes" id="UP000625210"/>
    </source>
</evidence>
<dbReference type="EMBL" id="BMHQ01000006">
    <property type="protein sequence ID" value="GGE18201.1"/>
    <property type="molecule type" value="Genomic_DNA"/>
</dbReference>
<dbReference type="InterPro" id="IPR029052">
    <property type="entry name" value="Metallo-depent_PP-like"/>
</dbReference>